<dbReference type="EMBL" id="BRZI01000081">
    <property type="protein sequence ID" value="GLD33458.1"/>
    <property type="molecule type" value="Genomic_DNA"/>
</dbReference>
<protein>
    <recommendedName>
        <fullName evidence="4">DUF222 domain-containing protein</fullName>
    </recommendedName>
</protein>
<organism evidence="2 3">
    <name type="scientific">Mycobacterium kiyosense</name>
    <dbReference type="NCBI Taxonomy" id="2871094"/>
    <lineage>
        <taxon>Bacteria</taxon>
        <taxon>Bacillati</taxon>
        <taxon>Actinomycetota</taxon>
        <taxon>Actinomycetes</taxon>
        <taxon>Mycobacteriales</taxon>
        <taxon>Mycobacteriaceae</taxon>
        <taxon>Mycobacterium</taxon>
    </lineage>
</organism>
<dbReference type="EMBL" id="BRZI01000081">
    <property type="protein sequence ID" value="GLD33447.1"/>
    <property type="molecule type" value="Genomic_DNA"/>
</dbReference>
<evidence type="ECO:0000313" key="1">
    <source>
        <dbReference type="EMBL" id="GLD33447.1"/>
    </source>
</evidence>
<sequence length="103" mass="10708">MSSSTCGEIAAVLDGLDGEAERLCELSFEASTTAELLGVIDRVERIVRKLAVPGHAVINQLALAATNAELCGTLGQALSNRLRINKSDANQRITQTAAANATG</sequence>
<comment type="caution">
    <text evidence="2">The sequence shown here is derived from an EMBL/GenBank/DDBJ whole genome shotgun (WGS) entry which is preliminary data.</text>
</comment>
<dbReference type="AlphaFoldDB" id="A0A9P3QDY5"/>
<accession>A0A9P3QDY5</accession>
<proteinExistence type="predicted"/>
<name>A0A9P3QDY5_9MYCO</name>
<evidence type="ECO:0000313" key="2">
    <source>
        <dbReference type="EMBL" id="GLD33458.1"/>
    </source>
</evidence>
<evidence type="ECO:0000313" key="3">
    <source>
        <dbReference type="Proteomes" id="UP001064782"/>
    </source>
</evidence>
<reference evidence="2" key="1">
    <citation type="submission" date="2022-08" db="EMBL/GenBank/DDBJ databases">
        <title>Mycobacterium kiyosense sp. nov., scotochromogenic slow-glowing species isolated from respiratory specimens.</title>
        <authorList>
            <person name="Fukano H."/>
            <person name="Kazumi Y."/>
            <person name="Sakagami N."/>
            <person name="Ato M."/>
            <person name="Mitarai S."/>
            <person name="Hoshino Y."/>
        </authorList>
    </citation>
    <scope>NUCLEOTIDE SEQUENCE</scope>
    <source>
        <strain evidence="2">1413</strain>
    </source>
</reference>
<gene>
    <name evidence="1" type="ORF">Mkiyose1413_53300</name>
    <name evidence="2" type="ORF">Mkiyose1413_53410</name>
</gene>
<evidence type="ECO:0008006" key="4">
    <source>
        <dbReference type="Google" id="ProtNLM"/>
    </source>
</evidence>
<keyword evidence="3" id="KW-1185">Reference proteome</keyword>
<dbReference type="Proteomes" id="UP001064782">
    <property type="component" value="Unassembled WGS sequence"/>
</dbReference>